<organism evidence="1">
    <name type="scientific">Amphimedon queenslandica</name>
    <name type="common">Sponge</name>
    <dbReference type="NCBI Taxonomy" id="400682"/>
    <lineage>
        <taxon>Eukaryota</taxon>
        <taxon>Metazoa</taxon>
        <taxon>Porifera</taxon>
        <taxon>Demospongiae</taxon>
        <taxon>Heteroscleromorpha</taxon>
        <taxon>Haplosclerida</taxon>
        <taxon>Niphatidae</taxon>
        <taxon>Amphimedon</taxon>
    </lineage>
</organism>
<protein>
    <submittedName>
        <fullName evidence="1">Uncharacterized protein</fullName>
    </submittedName>
</protein>
<reference evidence="1" key="1">
    <citation type="submission" date="2017-05" db="UniProtKB">
        <authorList>
            <consortium name="EnsemblMetazoa"/>
        </authorList>
    </citation>
    <scope>IDENTIFICATION</scope>
</reference>
<accession>A0A1X7SSK0</accession>
<evidence type="ECO:0000313" key="1">
    <source>
        <dbReference type="EnsemblMetazoa" id="Aqu2.1.05122_001"/>
    </source>
</evidence>
<sequence length="96" mass="11073">MYGSLHLLIRSVIHNYFKESSNDTNDLRYDVCSMVNLANVVDCHAEIEAIVKTIEHFLNKGEKQITQVLRGYSYETEGTDKQHIWLGATLHLSENY</sequence>
<dbReference type="InParanoid" id="A0A1X7SSK0"/>
<dbReference type="AlphaFoldDB" id="A0A1X7SSK0"/>
<name>A0A1X7SSK0_AMPQE</name>
<dbReference type="EnsemblMetazoa" id="Aqu2.1.05122_001">
    <property type="protein sequence ID" value="Aqu2.1.05122_001"/>
    <property type="gene ID" value="Aqu2.1.05122"/>
</dbReference>
<proteinExistence type="predicted"/>